<dbReference type="InterPro" id="IPR036397">
    <property type="entry name" value="RNaseH_sf"/>
</dbReference>
<keyword evidence="3" id="KW-1185">Reference proteome</keyword>
<gene>
    <name evidence="2" type="ORF">NQ315_015302</name>
</gene>
<dbReference type="GO" id="GO:0003676">
    <property type="term" value="F:nucleic acid binding"/>
    <property type="evidence" value="ECO:0007669"/>
    <property type="project" value="InterPro"/>
</dbReference>
<evidence type="ECO:0000313" key="3">
    <source>
        <dbReference type="Proteomes" id="UP001159042"/>
    </source>
</evidence>
<organism evidence="2 3">
    <name type="scientific">Exocentrus adspersus</name>
    <dbReference type="NCBI Taxonomy" id="1586481"/>
    <lineage>
        <taxon>Eukaryota</taxon>
        <taxon>Metazoa</taxon>
        <taxon>Ecdysozoa</taxon>
        <taxon>Arthropoda</taxon>
        <taxon>Hexapoda</taxon>
        <taxon>Insecta</taxon>
        <taxon>Pterygota</taxon>
        <taxon>Neoptera</taxon>
        <taxon>Endopterygota</taxon>
        <taxon>Coleoptera</taxon>
        <taxon>Polyphaga</taxon>
        <taxon>Cucujiformia</taxon>
        <taxon>Chrysomeloidea</taxon>
        <taxon>Cerambycidae</taxon>
        <taxon>Lamiinae</taxon>
        <taxon>Acanthocinini</taxon>
        <taxon>Exocentrus</taxon>
    </lineage>
</organism>
<accession>A0AAV8V6N5</accession>
<feature type="compositionally biased region" description="Acidic residues" evidence="1">
    <location>
        <begin position="84"/>
        <end position="99"/>
    </location>
</feature>
<dbReference type="PANTHER" id="PTHR33939:SF1">
    <property type="entry name" value="DUF4371 DOMAIN-CONTAINING PROTEIN"/>
    <property type="match status" value="1"/>
</dbReference>
<evidence type="ECO:0000313" key="2">
    <source>
        <dbReference type="EMBL" id="KAJ8909809.1"/>
    </source>
</evidence>
<dbReference type="EMBL" id="JANEYG010000405">
    <property type="protein sequence ID" value="KAJ8909809.1"/>
    <property type="molecule type" value="Genomic_DNA"/>
</dbReference>
<dbReference type="PANTHER" id="PTHR33939">
    <property type="entry name" value="PROTEIN CBG22215"/>
    <property type="match status" value="1"/>
</dbReference>
<reference evidence="2 3" key="1">
    <citation type="journal article" date="2023" name="Insect Mol. Biol.">
        <title>Genome sequencing provides insights into the evolution of gene families encoding plant cell wall-degrading enzymes in longhorned beetles.</title>
        <authorList>
            <person name="Shin N.R."/>
            <person name="Okamura Y."/>
            <person name="Kirsch R."/>
            <person name="Pauchet Y."/>
        </authorList>
    </citation>
    <scope>NUCLEOTIDE SEQUENCE [LARGE SCALE GENOMIC DNA]</scope>
    <source>
        <strain evidence="2">EAD_L_NR</strain>
    </source>
</reference>
<evidence type="ECO:0008006" key="4">
    <source>
        <dbReference type="Google" id="ProtNLM"/>
    </source>
</evidence>
<evidence type="ECO:0000256" key="1">
    <source>
        <dbReference type="SAM" id="MobiDB-lite"/>
    </source>
</evidence>
<sequence length="99" mass="11251">MAKKDDEIVLRLPPYHCELNPIEMIWAQITNVKPLLIDALNKITEVNWKKCVDHVIKEEEKMSKLDGIMDDVIEPLIISINNDSDSDNDSSSGDSEDNI</sequence>
<proteinExistence type="predicted"/>
<name>A0AAV8V6N5_9CUCU</name>
<dbReference type="Proteomes" id="UP001159042">
    <property type="component" value="Unassembled WGS sequence"/>
</dbReference>
<protein>
    <recommendedName>
        <fullName evidence="4">Tc1-like transposase DDE domain-containing protein</fullName>
    </recommendedName>
</protein>
<dbReference type="Gene3D" id="3.30.420.10">
    <property type="entry name" value="Ribonuclease H-like superfamily/Ribonuclease H"/>
    <property type="match status" value="1"/>
</dbReference>
<comment type="caution">
    <text evidence="2">The sequence shown here is derived from an EMBL/GenBank/DDBJ whole genome shotgun (WGS) entry which is preliminary data.</text>
</comment>
<feature type="region of interest" description="Disordered" evidence="1">
    <location>
        <begin position="80"/>
        <end position="99"/>
    </location>
</feature>
<dbReference type="AlphaFoldDB" id="A0AAV8V6N5"/>